<dbReference type="InterPro" id="IPR002073">
    <property type="entry name" value="PDEase_catalytic_dom"/>
</dbReference>
<keyword evidence="17" id="KW-0862">Zinc</keyword>
<comment type="cofactor">
    <cofactor evidence="31">
        <name>a divalent metal cation</name>
        <dbReference type="ChEBI" id="CHEBI:60240"/>
    </cofactor>
    <text evidence="31">Binds 2 divalent metal cations per subunit. Site 1 may preferentially bind zinc ions, while site 2 has a preference for magnesium and/or manganese ions.</text>
</comment>
<evidence type="ECO:0000256" key="17">
    <source>
        <dbReference type="ARBA" id="ARBA00022833"/>
    </source>
</evidence>
<dbReference type="GO" id="GO:0005743">
    <property type="term" value="C:mitochondrial inner membrane"/>
    <property type="evidence" value="ECO:0007669"/>
    <property type="project" value="UniProtKB-SubCell"/>
</dbReference>
<evidence type="ECO:0000256" key="4">
    <source>
        <dbReference type="ARBA" id="ARBA00004273"/>
    </source>
</evidence>
<feature type="binding site" evidence="30">
    <location>
        <position position="678"/>
    </location>
    <ligand>
        <name>Zn(2+)</name>
        <dbReference type="ChEBI" id="CHEBI:29105"/>
        <label>1</label>
    </ligand>
</feature>
<dbReference type="Pfam" id="PF00233">
    <property type="entry name" value="PDEase_I"/>
    <property type="match status" value="1"/>
</dbReference>
<evidence type="ECO:0000256" key="27">
    <source>
        <dbReference type="ARBA" id="ARBA00061038"/>
    </source>
</evidence>
<evidence type="ECO:0000256" key="5">
    <source>
        <dbReference type="ARBA" id="ARBA00004294"/>
    </source>
</evidence>
<feature type="compositionally biased region" description="Polar residues" evidence="32">
    <location>
        <begin position="796"/>
        <end position="807"/>
    </location>
</feature>
<reference evidence="34" key="2">
    <citation type="submission" date="2025-09" db="UniProtKB">
        <authorList>
            <consortium name="Ensembl"/>
        </authorList>
    </citation>
    <scope>IDENTIFICATION</scope>
</reference>
<protein>
    <recommendedName>
        <fullName evidence="31">Phosphodiesterase</fullName>
        <ecNumber evidence="31">3.1.4.-</ecNumber>
    </recommendedName>
</protein>
<evidence type="ECO:0000256" key="2">
    <source>
        <dbReference type="ARBA" id="ARBA00001947"/>
    </source>
</evidence>
<dbReference type="InterPro" id="IPR003018">
    <property type="entry name" value="GAF"/>
</dbReference>
<feature type="binding site" evidence="30">
    <location>
        <position position="567"/>
    </location>
    <ligand>
        <name>Zn(2+)</name>
        <dbReference type="ChEBI" id="CHEBI:29105"/>
        <label>1</label>
    </ligand>
</feature>
<dbReference type="Gene3D" id="3.30.450.40">
    <property type="match status" value="2"/>
</dbReference>
<evidence type="ECO:0000256" key="24">
    <source>
        <dbReference type="ARBA" id="ARBA00033709"/>
    </source>
</evidence>
<evidence type="ECO:0000256" key="30">
    <source>
        <dbReference type="PIRSR" id="PIRSR623088-3"/>
    </source>
</evidence>
<dbReference type="GO" id="GO:0030553">
    <property type="term" value="F:cGMP binding"/>
    <property type="evidence" value="ECO:0007669"/>
    <property type="project" value="UniProtKB-KW"/>
</dbReference>
<feature type="binding site" evidence="30">
    <location>
        <position position="566"/>
    </location>
    <ligand>
        <name>Zn(2+)</name>
        <dbReference type="ChEBI" id="CHEBI:29105"/>
        <label>1</label>
    </ligand>
</feature>
<comment type="function">
    <text evidence="26">Regulates mitochondrial cAMP levels and respiration. Involved in the regulation of mitochondria morphology/dynamics and apoptotic cell death via local modulation of cAMP/PKA signaling in the mitochondrion, including the monitoring of local cAMP levels at the outer mitochondrial membrane and of PKA-dependent phosphorylation of DNM1L.</text>
</comment>
<feature type="domain" description="PDEase" evidence="33">
    <location>
        <begin position="448"/>
        <end position="772"/>
    </location>
</feature>
<dbReference type="GO" id="GO:0005886">
    <property type="term" value="C:plasma membrane"/>
    <property type="evidence" value="ECO:0007669"/>
    <property type="project" value="UniProtKB-SubCell"/>
</dbReference>
<dbReference type="EC" id="3.1.4.-" evidence="31"/>
<evidence type="ECO:0000256" key="18">
    <source>
        <dbReference type="ARBA" id="ARBA00022992"/>
    </source>
</evidence>
<dbReference type="Pfam" id="PF01590">
    <property type="entry name" value="GAF"/>
    <property type="match status" value="1"/>
</dbReference>
<dbReference type="SUPFAM" id="SSF55781">
    <property type="entry name" value="GAF domain-like"/>
    <property type="match status" value="2"/>
</dbReference>
<keyword evidence="10" id="KW-0140">cGMP</keyword>
<evidence type="ECO:0000256" key="26">
    <source>
        <dbReference type="ARBA" id="ARBA00058327"/>
    </source>
</evidence>
<keyword evidence="9" id="KW-0963">Cytoplasm</keyword>
<comment type="cofactor">
    <cofactor evidence="1">
        <name>Mg(2+)</name>
        <dbReference type="ChEBI" id="CHEBI:18420"/>
    </cofactor>
</comment>
<gene>
    <name evidence="34" type="primary">PDE2A</name>
</gene>
<evidence type="ECO:0000256" key="31">
    <source>
        <dbReference type="RuleBase" id="RU363067"/>
    </source>
</evidence>
<keyword evidence="20" id="KW-0472">Membrane</keyword>
<comment type="catalytic activity">
    <reaction evidence="24">
        <text>a nucleoside 3',5'-cyclic phosphate + H2O = a nucleoside 5'-phosphate + H(+)</text>
        <dbReference type="Rhea" id="RHEA:14653"/>
        <dbReference type="ChEBI" id="CHEBI:15377"/>
        <dbReference type="ChEBI" id="CHEBI:15378"/>
        <dbReference type="ChEBI" id="CHEBI:57867"/>
        <dbReference type="ChEBI" id="CHEBI:58464"/>
        <dbReference type="EC" id="3.1.4.17"/>
    </reaction>
    <physiologicalReaction direction="left-to-right" evidence="24">
        <dbReference type="Rhea" id="RHEA:14654"/>
    </physiologicalReaction>
</comment>
<dbReference type="InterPro" id="IPR029016">
    <property type="entry name" value="GAF-like_dom_sf"/>
</dbReference>
<evidence type="ECO:0000256" key="32">
    <source>
        <dbReference type="SAM" id="MobiDB-lite"/>
    </source>
</evidence>
<dbReference type="Gene3D" id="1.10.1300.10">
    <property type="entry name" value="3'5'-cyclic nucleotide phosphodiesterase, catalytic domain"/>
    <property type="match status" value="1"/>
</dbReference>
<dbReference type="InterPro" id="IPR023088">
    <property type="entry name" value="PDEase"/>
</dbReference>
<dbReference type="GeneTree" id="ENSGT00940000159817"/>
<evidence type="ECO:0000256" key="15">
    <source>
        <dbReference type="ARBA" id="ARBA00022792"/>
    </source>
</evidence>
<evidence type="ECO:0000256" key="29">
    <source>
        <dbReference type="PIRSR" id="PIRSR623088-2"/>
    </source>
</evidence>
<evidence type="ECO:0000256" key="6">
    <source>
        <dbReference type="ARBA" id="ARBA00004496"/>
    </source>
</evidence>
<evidence type="ECO:0000256" key="8">
    <source>
        <dbReference type="ARBA" id="ARBA00022475"/>
    </source>
</evidence>
<dbReference type="CDD" id="cd00077">
    <property type="entry name" value="HDc"/>
    <property type="match status" value="1"/>
</dbReference>
<feature type="region of interest" description="Disordered" evidence="32">
    <location>
        <begin position="796"/>
        <end position="838"/>
    </location>
</feature>
<feature type="binding site" evidence="29">
    <location>
        <position position="729"/>
    </location>
    <ligand>
        <name>AMP</name>
        <dbReference type="ChEBI" id="CHEBI:456215"/>
    </ligand>
</feature>
<name>A0A673YKK5_SALTR</name>
<keyword evidence="8" id="KW-1003">Cell membrane</keyword>
<dbReference type="FunFam" id="1.10.1300.10:FF:000009">
    <property type="entry name" value="Phosphodiesterase"/>
    <property type="match status" value="1"/>
</dbReference>
<dbReference type="PANTHER" id="PTHR11347">
    <property type="entry name" value="CYCLIC NUCLEOTIDE PHOSPHODIESTERASE"/>
    <property type="match status" value="1"/>
</dbReference>
<feature type="binding site" evidence="29">
    <location>
        <position position="678"/>
    </location>
    <ligand>
        <name>AMP</name>
        <dbReference type="ChEBI" id="CHEBI:456215"/>
    </ligand>
</feature>
<evidence type="ECO:0000256" key="13">
    <source>
        <dbReference type="ARBA" id="ARBA00022741"/>
    </source>
</evidence>
<evidence type="ECO:0000256" key="1">
    <source>
        <dbReference type="ARBA" id="ARBA00001946"/>
    </source>
</evidence>
<dbReference type="GO" id="GO:0046872">
    <property type="term" value="F:metal ion binding"/>
    <property type="evidence" value="ECO:0007669"/>
    <property type="project" value="UniProtKB-KW"/>
</dbReference>
<feature type="binding site" evidence="30">
    <location>
        <position position="567"/>
    </location>
    <ligand>
        <name>Zn(2+)</name>
        <dbReference type="ChEBI" id="CHEBI:29105"/>
        <label>2</label>
    </ligand>
</feature>
<evidence type="ECO:0000313" key="34">
    <source>
        <dbReference type="Ensembl" id="ENSSTUP00000035171.1"/>
    </source>
</evidence>
<evidence type="ECO:0000256" key="7">
    <source>
        <dbReference type="ARBA" id="ARBA00011738"/>
    </source>
</evidence>
<evidence type="ECO:0000256" key="12">
    <source>
        <dbReference type="ARBA" id="ARBA00022737"/>
    </source>
</evidence>
<comment type="cofactor">
    <cofactor evidence="2">
        <name>Zn(2+)</name>
        <dbReference type="ChEBI" id="CHEBI:29105"/>
    </cofactor>
</comment>
<dbReference type="PRINTS" id="PR00387">
    <property type="entry name" value="PDIESTERASE1"/>
</dbReference>
<evidence type="ECO:0000256" key="11">
    <source>
        <dbReference type="ARBA" id="ARBA00022723"/>
    </source>
</evidence>
<dbReference type="SUPFAM" id="SSF109604">
    <property type="entry name" value="HD-domain/PDEase-like"/>
    <property type="match status" value="1"/>
</dbReference>
<comment type="subunit">
    <text evidence="7">Homodimer.</text>
</comment>
<dbReference type="InterPro" id="IPR036971">
    <property type="entry name" value="PDEase_catalytic_dom_sf"/>
</dbReference>
<comment type="catalytic activity">
    <reaction evidence="22">
        <text>3',5'-cyclic AMP + H2O = AMP + H(+)</text>
        <dbReference type="Rhea" id="RHEA:25277"/>
        <dbReference type="ChEBI" id="CHEBI:15377"/>
        <dbReference type="ChEBI" id="CHEBI:15378"/>
        <dbReference type="ChEBI" id="CHEBI:58165"/>
        <dbReference type="ChEBI" id="CHEBI:456215"/>
    </reaction>
    <physiologicalReaction direction="left-to-right" evidence="22">
        <dbReference type="Rhea" id="RHEA:25278"/>
    </physiologicalReaction>
</comment>
<comment type="subcellular location">
    <subcellularLocation>
        <location evidence="3">Cell membrane</location>
    </subcellularLocation>
    <subcellularLocation>
        <location evidence="6">Cytoplasm</location>
    </subcellularLocation>
    <subcellularLocation>
        <location evidence="4">Mitochondrion inner membrane</location>
    </subcellularLocation>
    <subcellularLocation>
        <location evidence="5">Mitochondrion outer membrane</location>
    </subcellularLocation>
</comment>
<evidence type="ECO:0000313" key="35">
    <source>
        <dbReference type="Proteomes" id="UP000472277"/>
    </source>
</evidence>
<dbReference type="PROSITE" id="PS00126">
    <property type="entry name" value="PDEASE_I_1"/>
    <property type="match status" value="1"/>
</dbReference>
<feature type="binding site" evidence="30">
    <location>
        <position position="530"/>
    </location>
    <ligand>
        <name>Zn(2+)</name>
        <dbReference type="ChEBI" id="CHEBI:29105"/>
        <label>1</label>
    </ligand>
</feature>
<dbReference type="GO" id="GO:0004114">
    <property type="term" value="F:3',5'-cyclic-nucleotide phosphodiesterase activity"/>
    <property type="evidence" value="ECO:0007669"/>
    <property type="project" value="UniProtKB-EC"/>
</dbReference>
<evidence type="ECO:0000256" key="10">
    <source>
        <dbReference type="ARBA" id="ARBA00022535"/>
    </source>
</evidence>
<dbReference type="InterPro" id="IPR003607">
    <property type="entry name" value="HD/PDEase_dom"/>
</dbReference>
<evidence type="ECO:0000256" key="28">
    <source>
        <dbReference type="PIRSR" id="PIRSR623088-1"/>
    </source>
</evidence>
<evidence type="ECO:0000256" key="19">
    <source>
        <dbReference type="ARBA" id="ARBA00023128"/>
    </source>
</evidence>
<comment type="function">
    <text evidence="25">cGMP-activated cyclic nucleotide phosphodiesterase with a dual-specificity for the second messengers cAMP and cGMP, which are key regulators of many important physiological processes. Has a higher efficiency with cGMP compared to cAMP. Plays a role in cell growth and migration.</text>
</comment>
<comment type="catalytic activity">
    <reaction evidence="23">
        <text>3',5'-cyclic GMP + H2O = GMP + H(+)</text>
        <dbReference type="Rhea" id="RHEA:16957"/>
        <dbReference type="ChEBI" id="CHEBI:15377"/>
        <dbReference type="ChEBI" id="CHEBI:15378"/>
        <dbReference type="ChEBI" id="CHEBI:57746"/>
        <dbReference type="ChEBI" id="CHEBI:58115"/>
    </reaction>
    <physiologicalReaction direction="left-to-right" evidence="23">
        <dbReference type="Rhea" id="RHEA:16958"/>
    </physiologicalReaction>
</comment>
<dbReference type="SMART" id="SM00065">
    <property type="entry name" value="GAF"/>
    <property type="match status" value="2"/>
</dbReference>
<evidence type="ECO:0000256" key="21">
    <source>
        <dbReference type="ARBA" id="ARBA00023149"/>
    </source>
</evidence>
<dbReference type="Ensembl" id="ENSSTUT00000036760.1">
    <property type="protein sequence ID" value="ENSSTUP00000035171.1"/>
    <property type="gene ID" value="ENSSTUG00000014928.1"/>
</dbReference>
<accession>A0A673YKK5</accession>
<reference evidence="34" key="1">
    <citation type="submission" date="2025-08" db="UniProtKB">
        <authorList>
            <consortium name="Ensembl"/>
        </authorList>
    </citation>
    <scope>IDENTIFICATION</scope>
</reference>
<dbReference type="InterPro" id="IPR023174">
    <property type="entry name" value="PDEase_CS"/>
</dbReference>
<dbReference type="AlphaFoldDB" id="A0A673YKK5"/>
<dbReference type="FunFam" id="3.30.450.40:FF:000014">
    <property type="entry name" value="Phosphodiesterase"/>
    <property type="match status" value="1"/>
</dbReference>
<feature type="binding site" evidence="29">
    <location>
        <begin position="526"/>
        <end position="530"/>
    </location>
    <ligand>
        <name>AMP</name>
        <dbReference type="ChEBI" id="CHEBI:456215"/>
    </ligand>
</feature>
<dbReference type="GO" id="GO:0007165">
    <property type="term" value="P:signal transduction"/>
    <property type="evidence" value="ECO:0007669"/>
    <property type="project" value="InterPro"/>
</dbReference>
<keyword evidence="14" id="KW-1000">Mitochondrion outer membrane</keyword>
<evidence type="ECO:0000256" key="14">
    <source>
        <dbReference type="ARBA" id="ARBA00022787"/>
    </source>
</evidence>
<keyword evidence="13" id="KW-0547">Nucleotide-binding</keyword>
<keyword evidence="16 31" id="KW-0378">Hydrolase</keyword>
<dbReference type="GO" id="GO:0005741">
    <property type="term" value="C:mitochondrial outer membrane"/>
    <property type="evidence" value="ECO:0007669"/>
    <property type="project" value="UniProtKB-SubCell"/>
</dbReference>
<keyword evidence="15" id="KW-0999">Mitochondrion inner membrane</keyword>
<evidence type="ECO:0000256" key="16">
    <source>
        <dbReference type="ARBA" id="ARBA00022801"/>
    </source>
</evidence>
<feature type="active site" description="Proton donor" evidence="28">
    <location>
        <position position="526"/>
    </location>
</feature>
<evidence type="ECO:0000256" key="23">
    <source>
        <dbReference type="ARBA" id="ARBA00033684"/>
    </source>
</evidence>
<evidence type="ECO:0000256" key="22">
    <source>
        <dbReference type="ARBA" id="ARBA00033675"/>
    </source>
</evidence>
<keyword evidence="19" id="KW-0496">Mitochondrion</keyword>
<proteinExistence type="inferred from homology"/>
<sequence>MLQGVLIALFRFFRGGGRQVFPPVEERGPYSNSVQYALLQLASVTDSSSLQDAIREALQTVFYEVDSVYVYLLDAETGRLWLGKNILLCVMTLSILSLSTIGELYDLDAATLQLKVIRYLEEQTHSLCCCLLLVSEDNQQLFCQVVGDKVLKAEISFPLTFGNLGQAVEKRKSISLQDVTQEEHQQLNSTLGFEVLSMLCVPVECRATTKVVALACAFNKKGADRHTEVDEHIVQHCFCYTSSVLTSTLAFQKEQRLKYECQALLQVAKNLFTHLDDVSVLLKEIIAEARSLTSAEICSVFLLDSVSHELVAKVFDGGVVINEEVELRIPADQGIAGHVATTGKILNITDAYSHPLFYRAVDDSTGFRTRNILCFPIKDEHGEVIGVAELVNKTNGPWFTRLDEDMATAFSIYCGISIAHSLLYKRVDEAQFRSQLANEMMKYHMMVSEEEVTRLLTVGIQPVGEIYPSFSSFTYTPRSLSDDSTPTAIISMFEDMGFINTYKINMHTLARFCLMVKRGYRDPPYHNWMHAFSVSHFCYLLCKNLELSNYLEDIEMFALFVSCMCHDLDHRGTNNSFQVASKSVLAGLYSSEGSVLERHHFAQTIAILNTQGCNIFEKLSRKDYQRMLDLMRDIILATDLAHHLRILKDLQKMADVGYNTKDPQHHNLLLCLIMTSCDLSDQTKDWKTTWKIAGLIYKEFFSQGDLEKAMGNRPSEMMDREKAYIPELQTSFMEHIAMPIYKLLQDLFPRSAELYETVATNREQWGRVSHKLNIKRWPGNDSLDYLDAEFEQLQVEQNGQTEQGGQDRQTEQEMDDETNGSPPAQPEATARQPGVMEN</sequence>
<dbReference type="Proteomes" id="UP000472277">
    <property type="component" value="Chromosome 15"/>
</dbReference>
<dbReference type="FunFam" id="3.30.450.40:FF:000007">
    <property type="entry name" value="Phosphodiesterase"/>
    <property type="match status" value="1"/>
</dbReference>
<evidence type="ECO:0000256" key="25">
    <source>
        <dbReference type="ARBA" id="ARBA00057992"/>
    </source>
</evidence>
<keyword evidence="12" id="KW-0677">Repeat</keyword>
<evidence type="ECO:0000256" key="20">
    <source>
        <dbReference type="ARBA" id="ARBA00023136"/>
    </source>
</evidence>
<feature type="binding site" evidence="29">
    <location>
        <position position="567"/>
    </location>
    <ligand>
        <name>AMP</name>
        <dbReference type="ChEBI" id="CHEBI:456215"/>
    </ligand>
</feature>
<comment type="similarity">
    <text evidence="27">Belongs to the cyclic nucleotide phosphodiesterase family. PDE2 subfamily.</text>
</comment>
<organism evidence="34 35">
    <name type="scientific">Salmo trutta</name>
    <name type="common">Brown trout</name>
    <dbReference type="NCBI Taxonomy" id="8032"/>
    <lineage>
        <taxon>Eukaryota</taxon>
        <taxon>Metazoa</taxon>
        <taxon>Chordata</taxon>
        <taxon>Craniata</taxon>
        <taxon>Vertebrata</taxon>
        <taxon>Euteleostomi</taxon>
        <taxon>Actinopterygii</taxon>
        <taxon>Neopterygii</taxon>
        <taxon>Teleostei</taxon>
        <taxon>Protacanthopterygii</taxon>
        <taxon>Salmoniformes</taxon>
        <taxon>Salmonidae</taxon>
        <taxon>Salmoninae</taxon>
        <taxon>Salmo</taxon>
    </lineage>
</organism>
<keyword evidence="11 30" id="KW-0479">Metal-binding</keyword>
<dbReference type="SMART" id="SM00471">
    <property type="entry name" value="HDc"/>
    <property type="match status" value="1"/>
</dbReference>
<evidence type="ECO:0000256" key="3">
    <source>
        <dbReference type="ARBA" id="ARBA00004236"/>
    </source>
</evidence>
<keyword evidence="21" id="KW-0114">cAMP</keyword>
<keyword evidence="35" id="KW-1185">Reference proteome</keyword>
<keyword evidence="18" id="KW-0142">cGMP-binding</keyword>
<dbReference type="PROSITE" id="PS51845">
    <property type="entry name" value="PDEASE_I_2"/>
    <property type="match status" value="1"/>
</dbReference>
<evidence type="ECO:0000259" key="33">
    <source>
        <dbReference type="PROSITE" id="PS51845"/>
    </source>
</evidence>
<evidence type="ECO:0000256" key="9">
    <source>
        <dbReference type="ARBA" id="ARBA00022490"/>
    </source>
</evidence>